<dbReference type="Gene3D" id="3.40.250.10">
    <property type="entry name" value="Rhodanese-like domain"/>
    <property type="match status" value="1"/>
</dbReference>
<dbReference type="InterPro" id="IPR036873">
    <property type="entry name" value="Rhodanese-like_dom_sf"/>
</dbReference>
<dbReference type="SMART" id="SM00450">
    <property type="entry name" value="RHOD"/>
    <property type="match status" value="1"/>
</dbReference>
<dbReference type="Proteomes" id="UP000216024">
    <property type="component" value="Unassembled WGS sequence"/>
</dbReference>
<dbReference type="OrthoDB" id="9800872at2"/>
<keyword evidence="3" id="KW-1185">Reference proteome</keyword>
<dbReference type="AlphaFoldDB" id="A0A267MP96"/>
<dbReference type="CDD" id="cd00158">
    <property type="entry name" value="RHOD"/>
    <property type="match status" value="1"/>
</dbReference>
<sequence>MTFGLIACQNTNDVKNENKGSISEDIEYKKITPSDAKERLDKEEGIILLDVRTKDEYAEKHIPNSLLISVDELENQVEEKIPDKNTTIFVYCRSGRRSRIASEKLIEMGYTDVFDLGGIINWPYETETGQV</sequence>
<dbReference type="Pfam" id="PF00581">
    <property type="entry name" value="Rhodanese"/>
    <property type="match status" value="1"/>
</dbReference>
<dbReference type="PROSITE" id="PS50206">
    <property type="entry name" value="RHODANESE_3"/>
    <property type="match status" value="1"/>
</dbReference>
<feature type="domain" description="Rhodanese" evidence="1">
    <location>
        <begin position="42"/>
        <end position="128"/>
    </location>
</feature>
<accession>A0A267MP96</accession>
<organism evidence="2 3">
    <name type="scientific">Anaeromicrobium sediminis</name>
    <dbReference type="NCBI Taxonomy" id="1478221"/>
    <lineage>
        <taxon>Bacteria</taxon>
        <taxon>Bacillati</taxon>
        <taxon>Bacillota</taxon>
        <taxon>Clostridia</taxon>
        <taxon>Peptostreptococcales</taxon>
        <taxon>Thermotaleaceae</taxon>
        <taxon>Anaeromicrobium</taxon>
    </lineage>
</organism>
<dbReference type="EMBL" id="NIBG01000001">
    <property type="protein sequence ID" value="PAB61421.1"/>
    <property type="molecule type" value="Genomic_DNA"/>
</dbReference>
<dbReference type="SUPFAM" id="SSF52821">
    <property type="entry name" value="Rhodanese/Cell cycle control phosphatase"/>
    <property type="match status" value="1"/>
</dbReference>
<evidence type="ECO:0000313" key="3">
    <source>
        <dbReference type="Proteomes" id="UP000216024"/>
    </source>
</evidence>
<evidence type="ECO:0000259" key="1">
    <source>
        <dbReference type="PROSITE" id="PS50206"/>
    </source>
</evidence>
<proteinExistence type="predicted"/>
<dbReference type="InterPro" id="IPR001763">
    <property type="entry name" value="Rhodanese-like_dom"/>
</dbReference>
<protein>
    <recommendedName>
        <fullName evidence="1">Rhodanese domain-containing protein</fullName>
    </recommendedName>
</protein>
<dbReference type="PANTHER" id="PTHR43031">
    <property type="entry name" value="FAD-DEPENDENT OXIDOREDUCTASE"/>
    <property type="match status" value="1"/>
</dbReference>
<name>A0A267MP96_9FIRM</name>
<comment type="caution">
    <text evidence="2">The sequence shown here is derived from an EMBL/GenBank/DDBJ whole genome shotgun (WGS) entry which is preliminary data.</text>
</comment>
<dbReference type="PANTHER" id="PTHR43031:SF1">
    <property type="entry name" value="PYRIDINE NUCLEOTIDE-DISULPHIDE OXIDOREDUCTASE"/>
    <property type="match status" value="1"/>
</dbReference>
<reference evidence="2 3" key="1">
    <citation type="submission" date="2017-06" db="EMBL/GenBank/DDBJ databases">
        <title>Draft genome sequence of anaerobic fermentative bacterium Anaeromicrobium sediminis DY2726D isolated from West Pacific Ocean sediments.</title>
        <authorList>
            <person name="Zeng X."/>
        </authorList>
    </citation>
    <scope>NUCLEOTIDE SEQUENCE [LARGE SCALE GENOMIC DNA]</scope>
    <source>
        <strain evidence="2 3">DY2726D</strain>
    </source>
</reference>
<gene>
    <name evidence="2" type="ORF">CCE28_01610</name>
</gene>
<dbReference type="InterPro" id="IPR050229">
    <property type="entry name" value="GlpE_sulfurtransferase"/>
</dbReference>
<evidence type="ECO:0000313" key="2">
    <source>
        <dbReference type="EMBL" id="PAB61421.1"/>
    </source>
</evidence>